<dbReference type="EMBL" id="BAAAEW010000033">
    <property type="protein sequence ID" value="GAA0761825.1"/>
    <property type="molecule type" value="Genomic_DNA"/>
</dbReference>
<gene>
    <name evidence="1" type="ORF">GCM10009107_45590</name>
</gene>
<protein>
    <recommendedName>
        <fullName evidence="3">Growth inhibitor PemK</fullName>
    </recommendedName>
</protein>
<accession>A0ABN1KC47</accession>
<evidence type="ECO:0000313" key="1">
    <source>
        <dbReference type="EMBL" id="GAA0761825.1"/>
    </source>
</evidence>
<proteinExistence type="predicted"/>
<evidence type="ECO:0008006" key="3">
    <source>
        <dbReference type="Google" id="ProtNLM"/>
    </source>
</evidence>
<keyword evidence="2" id="KW-1185">Reference proteome</keyword>
<dbReference type="Proteomes" id="UP001500279">
    <property type="component" value="Unassembled WGS sequence"/>
</dbReference>
<comment type="caution">
    <text evidence="1">The sequence shown here is derived from an EMBL/GenBank/DDBJ whole genome shotgun (WGS) entry which is preliminary data.</text>
</comment>
<sequence length="145" mass="16018">MAFPAPVPGLVIRYSYLWSTEHARGQEEGVKDRPCAVILVTTGEEGNKVVTVLPITHASPTDLALAIEIPPDTKRRLGLDGERSWVVLTEANRFIWPGPDLRPTTPGNPDSLAHGLLPHGLFEAIRLRFIDLIKARQARSIPRTE</sequence>
<evidence type="ECO:0000313" key="2">
    <source>
        <dbReference type="Proteomes" id="UP001500279"/>
    </source>
</evidence>
<reference evidence="1 2" key="1">
    <citation type="journal article" date="2019" name="Int. J. Syst. Evol. Microbiol.">
        <title>The Global Catalogue of Microorganisms (GCM) 10K type strain sequencing project: providing services to taxonomists for standard genome sequencing and annotation.</title>
        <authorList>
            <consortium name="The Broad Institute Genomics Platform"/>
            <consortium name="The Broad Institute Genome Sequencing Center for Infectious Disease"/>
            <person name="Wu L."/>
            <person name="Ma J."/>
        </authorList>
    </citation>
    <scope>NUCLEOTIDE SEQUENCE [LARGE SCALE GENOMIC DNA]</scope>
    <source>
        <strain evidence="1 2">JCM 15503</strain>
    </source>
</reference>
<name>A0ABN1KC47_9BURK</name>
<organism evidence="1 2">
    <name type="scientific">Ideonella azotifigens</name>
    <dbReference type="NCBI Taxonomy" id="513160"/>
    <lineage>
        <taxon>Bacteria</taxon>
        <taxon>Pseudomonadati</taxon>
        <taxon>Pseudomonadota</taxon>
        <taxon>Betaproteobacteria</taxon>
        <taxon>Burkholderiales</taxon>
        <taxon>Sphaerotilaceae</taxon>
        <taxon>Ideonella</taxon>
    </lineage>
</organism>
<dbReference type="RefSeq" id="WP_141286763.1">
    <property type="nucleotide sequence ID" value="NZ_BAAAEW010000033.1"/>
</dbReference>